<keyword evidence="1" id="KW-0472">Membrane</keyword>
<evidence type="ECO:0000256" key="1">
    <source>
        <dbReference type="SAM" id="Phobius"/>
    </source>
</evidence>
<organism evidence="2">
    <name type="scientific">uncultured Caudovirales phage</name>
    <dbReference type="NCBI Taxonomy" id="2100421"/>
    <lineage>
        <taxon>Viruses</taxon>
        <taxon>Duplodnaviria</taxon>
        <taxon>Heunggongvirae</taxon>
        <taxon>Uroviricota</taxon>
        <taxon>Caudoviricetes</taxon>
        <taxon>Peduoviridae</taxon>
        <taxon>Maltschvirus</taxon>
        <taxon>Maltschvirus maltsch</taxon>
    </lineage>
</organism>
<feature type="transmembrane region" description="Helical" evidence="1">
    <location>
        <begin position="420"/>
        <end position="440"/>
    </location>
</feature>
<dbReference type="EMBL" id="LR796139">
    <property type="protein sequence ID" value="CAB4120949.1"/>
    <property type="molecule type" value="Genomic_DNA"/>
</dbReference>
<protein>
    <recommendedName>
        <fullName evidence="3">C1q domain containing protein</fullName>
    </recommendedName>
</protein>
<gene>
    <name evidence="2" type="ORF">UFOVP1_49</name>
</gene>
<keyword evidence="1" id="KW-1133">Transmembrane helix</keyword>
<sequence>MPGYVGQGYAQFFDLNGDPLAGGFVNIYAAGTTTPVDTYSDWTDAVNQTNPQPNPVPLDSEGKAIIIINVAVKLEVLDSNLNVINPSVDNYAIADASDVVSGNYHFDGSQIVDSSGDPAFGFVSAVGADSYILLASSASNTAPVISVVDSGVTNQDLILTGQAGGNVIASVVAGTGVFKVNSWGNNISIAPTTSTNGPIIATYGVDTNIALNVTPQGTGTINLNAPTVITGNATVTSSLHVEEASTLTGSVTISNSATVGTTLEVSGATTLLSTLDVNGGSSLVGLVSCSDGLSVTGAVAITGSATVSGSVTTSTSLTTPSLILSSGSYTATYESATLSANKTFNLPAVDGTIGQFLKTDGSGNWSFATPPNTAISGAYFGTASTVTLSSASSTVVPFTTVFDISSYCVSGTYTPTIPGYYLFIVTGGVLSLASTSGFYFSLYKNGFLLQAGQFQQSTGVSGATTSNSLNALVHASTGTDYYNIYAYQGDSTGRVLNGATLTIQYIGS</sequence>
<name>A0A6J5KL56_9CAUD</name>
<evidence type="ECO:0008006" key="3">
    <source>
        <dbReference type="Google" id="ProtNLM"/>
    </source>
</evidence>
<evidence type="ECO:0000313" key="2">
    <source>
        <dbReference type="EMBL" id="CAB4120949.1"/>
    </source>
</evidence>
<reference evidence="2" key="1">
    <citation type="submission" date="2020-04" db="EMBL/GenBank/DDBJ databases">
        <authorList>
            <person name="Chiriac C."/>
            <person name="Salcher M."/>
            <person name="Ghai R."/>
            <person name="Kavagutti S V."/>
        </authorList>
    </citation>
    <scope>NUCLEOTIDE SEQUENCE</scope>
</reference>
<proteinExistence type="predicted"/>
<accession>A0A6J5KL56</accession>
<keyword evidence="1" id="KW-0812">Transmembrane</keyword>